<organism evidence="2 4">
    <name type="scientific">Cercospora beticola</name>
    <name type="common">Sugarbeet leaf spot fungus</name>
    <dbReference type="NCBI Taxonomy" id="122368"/>
    <lineage>
        <taxon>Eukaryota</taxon>
        <taxon>Fungi</taxon>
        <taxon>Dikarya</taxon>
        <taxon>Ascomycota</taxon>
        <taxon>Pezizomycotina</taxon>
        <taxon>Dothideomycetes</taxon>
        <taxon>Dothideomycetidae</taxon>
        <taxon>Mycosphaerellales</taxon>
        <taxon>Mycosphaerellaceae</taxon>
        <taxon>Cercospora</taxon>
    </lineage>
</organism>
<evidence type="ECO:0000313" key="5">
    <source>
        <dbReference type="Proteomes" id="UP001302367"/>
    </source>
</evidence>
<evidence type="ECO:0000313" key="3">
    <source>
        <dbReference type="EMBL" id="WPB07067.1"/>
    </source>
</evidence>
<dbReference type="EMBL" id="CP134191">
    <property type="protein sequence ID" value="WPB07067.1"/>
    <property type="molecule type" value="Genomic_DNA"/>
</dbReference>
<reference evidence="2 4" key="1">
    <citation type="submission" date="2015-10" db="EMBL/GenBank/DDBJ databases">
        <title>The cercosporin biosynthetic gene cluster was horizontally transferred to several fungal lineages and shown to be expanded in Cercospora beticola based on microsynteny with recipient genomes.</title>
        <authorList>
            <person name="De Jonge R."/>
            <person name="Ebert M.K."/>
            <person name="Suttle J.C."/>
            <person name="Jurick Ii W.M."/>
            <person name="Secor G.A."/>
            <person name="Thomma B.P."/>
            <person name="Van De Peer Y."/>
            <person name="Bolton M.D."/>
        </authorList>
    </citation>
    <scope>NUCLEOTIDE SEQUENCE [LARGE SCALE GENOMIC DNA]</scope>
    <source>
        <strain evidence="2 4">09-40</strain>
    </source>
</reference>
<dbReference type="Proteomes" id="UP001302367">
    <property type="component" value="Chromosome 8"/>
</dbReference>
<feature type="compositionally biased region" description="Polar residues" evidence="1">
    <location>
        <begin position="7"/>
        <end position="25"/>
    </location>
</feature>
<dbReference type="AlphaFoldDB" id="A0A2G5HTD2"/>
<dbReference type="EMBL" id="LKMD01000103">
    <property type="protein sequence ID" value="PIA95790.1"/>
    <property type="molecule type" value="Genomic_DNA"/>
</dbReference>
<accession>A0A2G5HTD2</accession>
<dbReference type="Proteomes" id="UP000230605">
    <property type="component" value="Chromosome 8"/>
</dbReference>
<protein>
    <submittedName>
        <fullName evidence="2">Uncharacterized protein</fullName>
    </submittedName>
</protein>
<dbReference type="OrthoDB" id="3650617at2759"/>
<evidence type="ECO:0000256" key="1">
    <source>
        <dbReference type="SAM" id="MobiDB-lite"/>
    </source>
</evidence>
<keyword evidence="5" id="KW-1185">Reference proteome</keyword>
<reference evidence="3 5" key="2">
    <citation type="submission" date="2023-09" db="EMBL/GenBank/DDBJ databases">
        <title>Complete-Gapless Cercospora beticola genome.</title>
        <authorList>
            <person name="Wyatt N.A."/>
            <person name="Spanner R.E."/>
            <person name="Bolton M.D."/>
        </authorList>
    </citation>
    <scope>NUCLEOTIDE SEQUENCE [LARGE SCALE GENOMIC DNA]</scope>
    <source>
        <strain evidence="3">Cb09-40</strain>
    </source>
</reference>
<feature type="region of interest" description="Disordered" evidence="1">
    <location>
        <begin position="1"/>
        <end position="25"/>
    </location>
</feature>
<name>A0A2G5HTD2_CERBT</name>
<evidence type="ECO:0000313" key="2">
    <source>
        <dbReference type="EMBL" id="PIA95790.1"/>
    </source>
</evidence>
<proteinExistence type="predicted"/>
<sequence length="179" mass="18131">MAPSPPQINSHQQQPLTASYTPQPTSPLTLITSTIRQTSPNNNTAKMQFTTTAIIAAFAAIAAAAPGGGYPGGYPGGCQTGNCGGGYGGYQGGYSGQLCCYKSQPGACWAPGTPGYPSIGHPDVDVYDNCGNNKQGGLLAAGNLLSCDVLNGNQIAPINLQLLNFGETTGGNFNGGNDN</sequence>
<gene>
    <name evidence="2" type="ORF">CB0940_10353</name>
    <name evidence="3" type="ORF">RHO25_011727</name>
</gene>
<evidence type="ECO:0000313" key="4">
    <source>
        <dbReference type="Proteomes" id="UP000230605"/>
    </source>
</evidence>